<evidence type="ECO:0000313" key="3">
    <source>
        <dbReference type="Proteomes" id="UP000526408"/>
    </source>
</evidence>
<evidence type="ECO:0000313" key="2">
    <source>
        <dbReference type="EMBL" id="NKX43504.1"/>
    </source>
</evidence>
<dbReference type="RefSeq" id="WP_168621867.1">
    <property type="nucleotide sequence ID" value="NZ_JAAZQQ010000001.1"/>
</dbReference>
<gene>
    <name evidence="2" type="ORF">HCU73_02790</name>
</gene>
<accession>A0A7X6GXK4</accession>
<dbReference type="AlphaFoldDB" id="A0A7X6GXK4"/>
<feature type="transmembrane region" description="Helical" evidence="1">
    <location>
        <begin position="41"/>
        <end position="64"/>
    </location>
</feature>
<dbReference type="InterPro" id="IPR018687">
    <property type="entry name" value="DUF2177_membr"/>
</dbReference>
<keyword evidence="3" id="KW-1185">Reference proteome</keyword>
<dbReference type="Proteomes" id="UP000526408">
    <property type="component" value="Unassembled WGS sequence"/>
</dbReference>
<sequence length="134" mass="14358">MSLAVLFLATSVIFLVADAVMLRAVIQPAFARHLGDGLYPGGFRLLPAVLFYFTYMAGVLYFAGWPALRDGVPAQAALNGAVLGFVAYGTYEFTSWAVMRDWHPQMVALDLAWGTAVTALAAWGGVVVARMLVG</sequence>
<reference evidence="2 3" key="1">
    <citation type="submission" date="2020-04" db="EMBL/GenBank/DDBJ databases">
        <authorList>
            <person name="Yoon J."/>
        </authorList>
    </citation>
    <scope>NUCLEOTIDE SEQUENCE [LARGE SCALE GENOMIC DNA]</scope>
    <source>
        <strain evidence="2 3">KMU-115</strain>
    </source>
</reference>
<feature type="transmembrane region" description="Helical" evidence="1">
    <location>
        <begin position="111"/>
        <end position="133"/>
    </location>
</feature>
<keyword evidence="1" id="KW-0472">Membrane</keyword>
<protein>
    <submittedName>
        <fullName evidence="2">DUF2177 family protein</fullName>
    </submittedName>
</protein>
<comment type="caution">
    <text evidence="2">The sequence shown here is derived from an EMBL/GenBank/DDBJ whole genome shotgun (WGS) entry which is preliminary data.</text>
</comment>
<organism evidence="2 3">
    <name type="scientific">Roseicyclus persicicus</name>
    <dbReference type="NCBI Taxonomy" id="2650661"/>
    <lineage>
        <taxon>Bacteria</taxon>
        <taxon>Pseudomonadati</taxon>
        <taxon>Pseudomonadota</taxon>
        <taxon>Alphaproteobacteria</taxon>
        <taxon>Rhodobacterales</taxon>
        <taxon>Roseobacteraceae</taxon>
        <taxon>Roseicyclus</taxon>
    </lineage>
</organism>
<dbReference type="Pfam" id="PF09945">
    <property type="entry name" value="DUF2177"/>
    <property type="match status" value="1"/>
</dbReference>
<keyword evidence="1" id="KW-1133">Transmembrane helix</keyword>
<dbReference type="EMBL" id="JAAZQQ010000001">
    <property type="protein sequence ID" value="NKX43504.1"/>
    <property type="molecule type" value="Genomic_DNA"/>
</dbReference>
<proteinExistence type="predicted"/>
<name>A0A7X6GXK4_9RHOB</name>
<feature type="transmembrane region" description="Helical" evidence="1">
    <location>
        <begin position="76"/>
        <end position="99"/>
    </location>
</feature>
<keyword evidence="1" id="KW-0812">Transmembrane</keyword>
<evidence type="ECO:0000256" key="1">
    <source>
        <dbReference type="SAM" id="Phobius"/>
    </source>
</evidence>